<dbReference type="GO" id="GO:0005737">
    <property type="term" value="C:cytoplasm"/>
    <property type="evidence" value="ECO:0007669"/>
    <property type="project" value="TreeGrafter"/>
</dbReference>
<evidence type="ECO:0000256" key="1">
    <source>
        <dbReference type="ARBA" id="ARBA00023002"/>
    </source>
</evidence>
<sequence>MASTTTSLHTPSGTVVINKIGHGLMSMTLTGTIPDEQCFAAIKGGVDSLPEGVKMFLNGGEFYGPNANTANLEMLSRFFEKYPEYADKTFLSVKGGINLKAFSIDGSEENTKASIENVLDKLRGKKKLDLYQFGRVDKNVPLETTLDVMAQYVKEGKVGSIGMSEVRAETLLRGHKFHPVTAVEIEVSPWEYGSEQKKVIEVAKENNIAVIAYSPIGRGFLSGEFKKFEDLPENDRRRQWPRFQKENFEKNVVIVDQLQAISKPKGITPAQLSIAWVSTLGPHVVPLPGSARTDRTLENLASNNVTFTTEELAKVNEVVENAAITVQGDRYPEAHMAALWA</sequence>
<dbReference type="RefSeq" id="XP_007775554.1">
    <property type="nucleotide sequence ID" value="XM_007777364.1"/>
</dbReference>
<accession>R7SEP4</accession>
<dbReference type="CDD" id="cd19077">
    <property type="entry name" value="AKR_AKR8A1-2"/>
    <property type="match status" value="1"/>
</dbReference>
<dbReference type="InterPro" id="IPR036812">
    <property type="entry name" value="NAD(P)_OxRdtase_dom_sf"/>
</dbReference>
<reference evidence="4" key="1">
    <citation type="journal article" date="2012" name="Science">
        <title>The Paleozoic origin of enzymatic lignin decomposition reconstructed from 31 fungal genomes.</title>
        <authorList>
            <person name="Floudas D."/>
            <person name="Binder M."/>
            <person name="Riley R."/>
            <person name="Barry K."/>
            <person name="Blanchette R.A."/>
            <person name="Henrissat B."/>
            <person name="Martinez A.T."/>
            <person name="Otillar R."/>
            <person name="Spatafora J.W."/>
            <person name="Yadav J.S."/>
            <person name="Aerts A."/>
            <person name="Benoit I."/>
            <person name="Boyd A."/>
            <person name="Carlson A."/>
            <person name="Copeland A."/>
            <person name="Coutinho P.M."/>
            <person name="de Vries R.P."/>
            <person name="Ferreira P."/>
            <person name="Findley K."/>
            <person name="Foster B."/>
            <person name="Gaskell J."/>
            <person name="Glotzer D."/>
            <person name="Gorecki P."/>
            <person name="Heitman J."/>
            <person name="Hesse C."/>
            <person name="Hori C."/>
            <person name="Igarashi K."/>
            <person name="Jurgens J.A."/>
            <person name="Kallen N."/>
            <person name="Kersten P."/>
            <person name="Kohler A."/>
            <person name="Kuees U."/>
            <person name="Kumar T.K.A."/>
            <person name="Kuo A."/>
            <person name="LaButti K."/>
            <person name="Larrondo L.F."/>
            <person name="Lindquist E."/>
            <person name="Ling A."/>
            <person name="Lombard V."/>
            <person name="Lucas S."/>
            <person name="Lundell T."/>
            <person name="Martin R."/>
            <person name="McLaughlin D.J."/>
            <person name="Morgenstern I."/>
            <person name="Morin E."/>
            <person name="Murat C."/>
            <person name="Nagy L.G."/>
            <person name="Nolan M."/>
            <person name="Ohm R.A."/>
            <person name="Patyshakuliyeva A."/>
            <person name="Rokas A."/>
            <person name="Ruiz-Duenas F.J."/>
            <person name="Sabat G."/>
            <person name="Salamov A."/>
            <person name="Samejima M."/>
            <person name="Schmutz J."/>
            <person name="Slot J.C."/>
            <person name="St John F."/>
            <person name="Stenlid J."/>
            <person name="Sun H."/>
            <person name="Sun S."/>
            <person name="Syed K."/>
            <person name="Tsang A."/>
            <person name="Wiebenga A."/>
            <person name="Young D."/>
            <person name="Pisabarro A."/>
            <person name="Eastwood D.C."/>
            <person name="Martin F."/>
            <person name="Cullen D."/>
            <person name="Grigoriev I.V."/>
            <person name="Hibbett D.S."/>
        </authorList>
    </citation>
    <scope>NUCLEOTIDE SEQUENCE [LARGE SCALE GENOMIC DNA]</scope>
    <source>
        <strain evidence="4">RWD-64-598 SS2</strain>
    </source>
</reference>
<dbReference type="Gene3D" id="3.20.20.100">
    <property type="entry name" value="NADP-dependent oxidoreductase domain"/>
    <property type="match status" value="1"/>
</dbReference>
<gene>
    <name evidence="3" type="ORF">CONPUDRAFT_113559</name>
</gene>
<dbReference type="Pfam" id="PF00248">
    <property type="entry name" value="Aldo_ket_red"/>
    <property type="match status" value="1"/>
</dbReference>
<keyword evidence="1" id="KW-0560">Oxidoreductase</keyword>
<evidence type="ECO:0000313" key="3">
    <source>
        <dbReference type="EMBL" id="EIW74187.1"/>
    </source>
</evidence>
<dbReference type="KEGG" id="cput:CONPUDRAFT_113559"/>
<dbReference type="eggNOG" id="KOG1575">
    <property type="taxonomic scope" value="Eukaryota"/>
</dbReference>
<dbReference type="OrthoDB" id="37537at2759"/>
<dbReference type="GeneID" id="19199020"/>
<dbReference type="AlphaFoldDB" id="R7SEP4"/>
<dbReference type="EMBL" id="JH711593">
    <property type="protein sequence ID" value="EIW74187.1"/>
    <property type="molecule type" value="Genomic_DNA"/>
</dbReference>
<proteinExistence type="predicted"/>
<evidence type="ECO:0000313" key="4">
    <source>
        <dbReference type="Proteomes" id="UP000053558"/>
    </source>
</evidence>
<protein>
    <submittedName>
        <fullName evidence="3">Aldo keto reductase</fullName>
    </submittedName>
</protein>
<name>R7SEP4_CONPW</name>
<evidence type="ECO:0000259" key="2">
    <source>
        <dbReference type="Pfam" id="PF00248"/>
    </source>
</evidence>
<dbReference type="PANTHER" id="PTHR43625:SF78">
    <property type="entry name" value="PYRIDOXAL REDUCTASE-RELATED"/>
    <property type="match status" value="1"/>
</dbReference>
<dbReference type="OMA" id="YPVEETI"/>
<dbReference type="SUPFAM" id="SSF51430">
    <property type="entry name" value="NAD(P)-linked oxidoreductase"/>
    <property type="match status" value="1"/>
</dbReference>
<dbReference type="GO" id="GO:0016491">
    <property type="term" value="F:oxidoreductase activity"/>
    <property type="evidence" value="ECO:0007669"/>
    <property type="project" value="UniProtKB-KW"/>
</dbReference>
<dbReference type="InterPro" id="IPR023210">
    <property type="entry name" value="NADP_OxRdtase_dom"/>
</dbReference>
<organism evidence="3 4">
    <name type="scientific">Coniophora puteana (strain RWD-64-598)</name>
    <name type="common">Brown rot fungus</name>
    <dbReference type="NCBI Taxonomy" id="741705"/>
    <lineage>
        <taxon>Eukaryota</taxon>
        <taxon>Fungi</taxon>
        <taxon>Dikarya</taxon>
        <taxon>Basidiomycota</taxon>
        <taxon>Agaricomycotina</taxon>
        <taxon>Agaricomycetes</taxon>
        <taxon>Agaricomycetidae</taxon>
        <taxon>Boletales</taxon>
        <taxon>Coniophorineae</taxon>
        <taxon>Coniophoraceae</taxon>
        <taxon>Coniophora</taxon>
    </lineage>
</organism>
<feature type="domain" description="NADP-dependent oxidoreductase" evidence="2">
    <location>
        <begin position="19"/>
        <end position="319"/>
    </location>
</feature>
<dbReference type="PANTHER" id="PTHR43625">
    <property type="entry name" value="AFLATOXIN B1 ALDEHYDE REDUCTASE"/>
    <property type="match status" value="1"/>
</dbReference>
<keyword evidence="4" id="KW-1185">Reference proteome</keyword>
<dbReference type="InterPro" id="IPR050791">
    <property type="entry name" value="Aldo-Keto_reductase"/>
</dbReference>
<dbReference type="Proteomes" id="UP000053558">
    <property type="component" value="Unassembled WGS sequence"/>
</dbReference>